<dbReference type="InterPro" id="IPR046528">
    <property type="entry name" value="DUF6593"/>
</dbReference>
<name>A0A6A4H3W0_9AGAR</name>
<dbReference type="AlphaFoldDB" id="A0A6A4H3W0"/>
<dbReference type="Proteomes" id="UP000799118">
    <property type="component" value="Unassembled WGS sequence"/>
</dbReference>
<sequence length="106" mass="11633">IEPLPVPTGKNTDGFWDFISYCSTPAHSTLQLIINSGTSTGTVIARFHCRKLILSNTPPGYLEIVPPSSGIVDDVPLDIDTILTTFIYIEKLRRDKERSVSKTNGA</sequence>
<protein>
    <recommendedName>
        <fullName evidence="1">DUF6593 domain-containing protein</fullName>
    </recommendedName>
</protein>
<proteinExistence type="predicted"/>
<dbReference type="OrthoDB" id="3360976at2759"/>
<dbReference type="Pfam" id="PF20236">
    <property type="entry name" value="DUF6593"/>
    <property type="match status" value="1"/>
</dbReference>
<dbReference type="EMBL" id="ML769607">
    <property type="protein sequence ID" value="KAE9391985.1"/>
    <property type="molecule type" value="Genomic_DNA"/>
</dbReference>
<accession>A0A6A4H3W0</accession>
<feature type="non-terminal residue" evidence="2">
    <location>
        <position position="106"/>
    </location>
</feature>
<evidence type="ECO:0000259" key="1">
    <source>
        <dbReference type="Pfam" id="PF20236"/>
    </source>
</evidence>
<reference evidence="2" key="1">
    <citation type="journal article" date="2019" name="Environ. Microbiol.">
        <title>Fungal ecological strategies reflected in gene transcription - a case study of two litter decomposers.</title>
        <authorList>
            <person name="Barbi F."/>
            <person name="Kohler A."/>
            <person name="Barry K."/>
            <person name="Baskaran P."/>
            <person name="Daum C."/>
            <person name="Fauchery L."/>
            <person name="Ihrmark K."/>
            <person name="Kuo A."/>
            <person name="LaButti K."/>
            <person name="Lipzen A."/>
            <person name="Morin E."/>
            <person name="Grigoriev I.V."/>
            <person name="Henrissat B."/>
            <person name="Lindahl B."/>
            <person name="Martin F."/>
        </authorList>
    </citation>
    <scope>NUCLEOTIDE SEQUENCE</scope>
    <source>
        <strain evidence="2">JB14</strain>
    </source>
</reference>
<gene>
    <name evidence="2" type="ORF">BT96DRAFT_1058803</name>
</gene>
<feature type="non-terminal residue" evidence="2">
    <location>
        <position position="1"/>
    </location>
</feature>
<evidence type="ECO:0000313" key="3">
    <source>
        <dbReference type="Proteomes" id="UP000799118"/>
    </source>
</evidence>
<keyword evidence="3" id="KW-1185">Reference proteome</keyword>
<feature type="domain" description="DUF6593" evidence="1">
    <location>
        <begin position="27"/>
        <end position="95"/>
    </location>
</feature>
<evidence type="ECO:0000313" key="2">
    <source>
        <dbReference type="EMBL" id="KAE9391985.1"/>
    </source>
</evidence>
<organism evidence="2 3">
    <name type="scientific">Gymnopus androsaceus JB14</name>
    <dbReference type="NCBI Taxonomy" id="1447944"/>
    <lineage>
        <taxon>Eukaryota</taxon>
        <taxon>Fungi</taxon>
        <taxon>Dikarya</taxon>
        <taxon>Basidiomycota</taxon>
        <taxon>Agaricomycotina</taxon>
        <taxon>Agaricomycetes</taxon>
        <taxon>Agaricomycetidae</taxon>
        <taxon>Agaricales</taxon>
        <taxon>Marasmiineae</taxon>
        <taxon>Omphalotaceae</taxon>
        <taxon>Gymnopus</taxon>
    </lineage>
</organism>